<gene>
    <name evidence="1" type="ORF">SAMN05192573_108184</name>
</gene>
<dbReference type="EMBL" id="FNCG01000008">
    <property type="protein sequence ID" value="SDH30111.1"/>
    <property type="molecule type" value="Genomic_DNA"/>
</dbReference>
<organism evidence="1 2">
    <name type="scientific">Mucilaginibacter gossypii</name>
    <dbReference type="NCBI Taxonomy" id="551996"/>
    <lineage>
        <taxon>Bacteria</taxon>
        <taxon>Pseudomonadati</taxon>
        <taxon>Bacteroidota</taxon>
        <taxon>Sphingobacteriia</taxon>
        <taxon>Sphingobacteriales</taxon>
        <taxon>Sphingobacteriaceae</taxon>
        <taxon>Mucilaginibacter</taxon>
    </lineage>
</organism>
<reference evidence="2" key="1">
    <citation type="submission" date="2016-10" db="EMBL/GenBank/DDBJ databases">
        <authorList>
            <person name="Varghese N."/>
            <person name="Submissions S."/>
        </authorList>
    </citation>
    <scope>NUCLEOTIDE SEQUENCE [LARGE SCALE GENOMIC DNA]</scope>
    <source>
        <strain evidence="2">Gh-67</strain>
    </source>
</reference>
<evidence type="ECO:0000313" key="2">
    <source>
        <dbReference type="Proteomes" id="UP000199705"/>
    </source>
</evidence>
<dbReference type="STRING" id="551996.SAMN05192573_108184"/>
<accession>A0A1G8BAK0</accession>
<proteinExistence type="predicted"/>
<dbReference type="AlphaFoldDB" id="A0A1G8BAK0"/>
<protein>
    <submittedName>
        <fullName evidence="1">Uncharacterized protein</fullName>
    </submittedName>
</protein>
<keyword evidence="2" id="KW-1185">Reference proteome</keyword>
<dbReference type="Proteomes" id="UP000199705">
    <property type="component" value="Unassembled WGS sequence"/>
</dbReference>
<dbReference type="RefSeq" id="WP_091169576.1">
    <property type="nucleotide sequence ID" value="NZ_FNCG01000008.1"/>
</dbReference>
<sequence>MNDNNSEIQLPDYVLVNSLLTDDPIYRQGEIGVITAAILNTDEFFVGFDDSQVGLYSADALLMLKQPESIYEYMHENALKLSVDDFKNLKNIALLLDNGTPQEHRKAMEIARKNLGVQPAALVSLEESLGLNQSYKRGR</sequence>
<name>A0A1G8BAK0_9SPHI</name>
<evidence type="ECO:0000313" key="1">
    <source>
        <dbReference type="EMBL" id="SDH30111.1"/>
    </source>
</evidence>